<evidence type="ECO:0000256" key="6">
    <source>
        <dbReference type="SAM" id="Phobius"/>
    </source>
</evidence>
<dbReference type="SUPFAM" id="SSF88723">
    <property type="entry name" value="PIN domain-like"/>
    <property type="match status" value="1"/>
</dbReference>
<keyword evidence="6" id="KW-0472">Membrane</keyword>
<evidence type="ECO:0000256" key="2">
    <source>
        <dbReference type="ARBA" id="ARBA00022722"/>
    </source>
</evidence>
<keyword evidence="3" id="KW-0378">Hydrolase</keyword>
<feature type="domain" description="TRAM" evidence="7">
    <location>
        <begin position="297"/>
        <end position="358"/>
    </location>
</feature>
<dbReference type="InterPro" id="IPR002716">
    <property type="entry name" value="PIN_dom"/>
</dbReference>
<dbReference type="InterPro" id="IPR052041">
    <property type="entry name" value="Nucleic_acid_metab_PIN/TRAM"/>
</dbReference>
<evidence type="ECO:0000256" key="4">
    <source>
        <dbReference type="ARBA" id="ARBA00022842"/>
    </source>
</evidence>
<dbReference type="InterPro" id="IPR002792">
    <property type="entry name" value="TRAM_dom"/>
</dbReference>
<sequence length="385" mass="41395">MVVQPGSHSAAVDPLSLAPTQPGRPGLDAMTALLAERVLPLIHSLERPWLWLIGFGVVLGLAMGLLVQQVRNCLRAEERQLPWDILLIRAAGLSLGLVIANLLVAPLLLIPLPESLQLVKPVAFVLVNLLLGVAGLTVGQLRGQALRRLLGSASSETLLLEEGLVQRSAPKILDTSAAIDGRIGALLDSGLLEGQVIIPQVILEELQTLADSGKGEKRSRGRRGLDSLSALRRDYGRRIVTNSTRYDGETVDEQLLQLTRDTSGILITTDYTLAQVGRLRNLQVLSLSELVVALRPDAQPGDQVTLKLVRQGKEPGQAIAYLEDGTMVVVDGAKVLIGQSRNVTITGALQTNSGRMVFGQLSPEAGFPRTSQPPPRSGNRDRRSR</sequence>
<feature type="transmembrane region" description="Helical" evidence="6">
    <location>
        <begin position="122"/>
        <end position="141"/>
    </location>
</feature>
<proteinExistence type="predicted"/>
<dbReference type="InterPro" id="IPR029060">
    <property type="entry name" value="PIN-like_dom_sf"/>
</dbReference>
<dbReference type="RefSeq" id="WP_143325177.1">
    <property type="nucleotide sequence ID" value="NZ_MWLE01000026.1"/>
</dbReference>
<dbReference type="Proteomes" id="UP000242590">
    <property type="component" value="Unassembled WGS sequence"/>
</dbReference>
<evidence type="ECO:0000259" key="7">
    <source>
        <dbReference type="PROSITE" id="PS50926"/>
    </source>
</evidence>
<keyword evidence="2" id="KW-0540">Nuclease</keyword>
<protein>
    <recommendedName>
        <fullName evidence="7">TRAM domain-containing protein</fullName>
    </recommendedName>
</protein>
<organism evidence="8 9">
    <name type="scientific">Candidatus Synechococcus spongiarum LMB bulk15N</name>
    <dbReference type="NCBI Taxonomy" id="1943583"/>
    <lineage>
        <taxon>Bacteria</taxon>
        <taxon>Bacillati</taxon>
        <taxon>Cyanobacteriota</taxon>
        <taxon>Cyanophyceae</taxon>
        <taxon>Synechococcales</taxon>
        <taxon>Synechococcaceae</taxon>
        <taxon>Synechococcus</taxon>
    </lineage>
</organism>
<feature type="transmembrane region" description="Helical" evidence="6">
    <location>
        <begin position="49"/>
        <end position="67"/>
    </location>
</feature>
<evidence type="ECO:0000256" key="1">
    <source>
        <dbReference type="ARBA" id="ARBA00001946"/>
    </source>
</evidence>
<dbReference type="Gene3D" id="3.40.50.1010">
    <property type="entry name" value="5'-nuclease"/>
    <property type="match status" value="1"/>
</dbReference>
<dbReference type="GO" id="GO:0004518">
    <property type="term" value="F:nuclease activity"/>
    <property type="evidence" value="ECO:0007669"/>
    <property type="project" value="UniProtKB-KW"/>
</dbReference>
<dbReference type="PANTHER" id="PTHR11603">
    <property type="entry name" value="AAA FAMILY ATPASE"/>
    <property type="match status" value="1"/>
</dbReference>
<evidence type="ECO:0000313" key="9">
    <source>
        <dbReference type="Proteomes" id="UP000242590"/>
    </source>
</evidence>
<comment type="cofactor">
    <cofactor evidence="1">
        <name>Mg(2+)</name>
        <dbReference type="ChEBI" id="CHEBI:18420"/>
    </cofactor>
</comment>
<name>A0A1T1D5N4_9SYNE</name>
<dbReference type="PANTHER" id="PTHR11603:SF147">
    <property type="entry name" value="MEMBRANE PROTEIN"/>
    <property type="match status" value="1"/>
</dbReference>
<gene>
    <name evidence="8" type="ORF">BV53_01970</name>
</gene>
<keyword evidence="4" id="KW-0460">Magnesium</keyword>
<comment type="caution">
    <text evidence="8">The sequence shown here is derived from an EMBL/GenBank/DDBJ whole genome shotgun (WGS) entry which is preliminary data.</text>
</comment>
<reference evidence="8 9" key="1">
    <citation type="submission" date="2017-02" db="EMBL/GenBank/DDBJ databases">
        <title>Draft Genome Sequences of 'Candidatus Synechococcus spongiarum', Cyanobacterial Symbionts of the Mediterranean Sponge Aplysina aerophoba from two locations.</title>
        <authorList>
            <person name="Slaby B.M."/>
            <person name="Hentschel U."/>
        </authorList>
    </citation>
    <scope>NUCLEOTIDE SEQUENCE [LARGE SCALE GENOMIC DNA]</scope>
    <source>
        <strain evidence="8">LMB bulk15N</strain>
    </source>
</reference>
<dbReference type="OrthoDB" id="9780734at2"/>
<feature type="transmembrane region" description="Helical" evidence="6">
    <location>
        <begin position="87"/>
        <end position="110"/>
    </location>
</feature>
<dbReference type="PROSITE" id="PS50926">
    <property type="entry name" value="TRAM"/>
    <property type="match status" value="1"/>
</dbReference>
<evidence type="ECO:0000313" key="8">
    <source>
        <dbReference type="EMBL" id="OOV36120.1"/>
    </source>
</evidence>
<keyword evidence="6" id="KW-1133">Transmembrane helix</keyword>
<dbReference type="EMBL" id="MWLE01000026">
    <property type="protein sequence ID" value="OOV36120.1"/>
    <property type="molecule type" value="Genomic_DNA"/>
</dbReference>
<evidence type="ECO:0000256" key="5">
    <source>
        <dbReference type="SAM" id="MobiDB-lite"/>
    </source>
</evidence>
<accession>A0A1T1D5N4</accession>
<dbReference type="GO" id="GO:0016787">
    <property type="term" value="F:hydrolase activity"/>
    <property type="evidence" value="ECO:0007669"/>
    <property type="project" value="UniProtKB-KW"/>
</dbReference>
<dbReference type="CDD" id="cd09877">
    <property type="entry name" value="PIN_YacL-like"/>
    <property type="match status" value="1"/>
</dbReference>
<keyword evidence="6" id="KW-0812">Transmembrane</keyword>
<feature type="region of interest" description="Disordered" evidence="5">
    <location>
        <begin position="360"/>
        <end position="385"/>
    </location>
</feature>
<dbReference type="SMART" id="SM00670">
    <property type="entry name" value="PINc"/>
    <property type="match status" value="1"/>
</dbReference>
<dbReference type="AlphaFoldDB" id="A0A1T1D5N4"/>
<evidence type="ECO:0000256" key="3">
    <source>
        <dbReference type="ARBA" id="ARBA00022801"/>
    </source>
</evidence>